<feature type="domain" description="RNase H type-1" evidence="1">
    <location>
        <begin position="23"/>
        <end position="162"/>
    </location>
</feature>
<dbReference type="STRING" id="97359.A0A550CYM2"/>
<evidence type="ECO:0000313" key="3">
    <source>
        <dbReference type="Proteomes" id="UP000320762"/>
    </source>
</evidence>
<dbReference type="InterPro" id="IPR012337">
    <property type="entry name" value="RNaseH-like_sf"/>
</dbReference>
<evidence type="ECO:0000259" key="1">
    <source>
        <dbReference type="PROSITE" id="PS50879"/>
    </source>
</evidence>
<dbReference type="Gene3D" id="3.30.420.10">
    <property type="entry name" value="Ribonuclease H-like superfamily/Ribonuclease H"/>
    <property type="match status" value="1"/>
</dbReference>
<dbReference type="OrthoDB" id="3230070at2759"/>
<dbReference type="SUPFAM" id="SSF53098">
    <property type="entry name" value="Ribonuclease H-like"/>
    <property type="match status" value="1"/>
</dbReference>
<proteinExistence type="predicted"/>
<dbReference type="GO" id="GO:0004523">
    <property type="term" value="F:RNA-DNA hybrid ribonuclease activity"/>
    <property type="evidence" value="ECO:0007669"/>
    <property type="project" value="InterPro"/>
</dbReference>
<dbReference type="GO" id="GO:0003676">
    <property type="term" value="F:nucleic acid binding"/>
    <property type="evidence" value="ECO:0007669"/>
    <property type="project" value="InterPro"/>
</dbReference>
<dbReference type="Proteomes" id="UP000320762">
    <property type="component" value="Unassembled WGS sequence"/>
</dbReference>
<sequence length="172" mass="19029">MPLLALRATRRSYRILVEPWLSAPEHLIIYTDGSRRIYGGRKRVGAGVVAYRMGREVDSFVRGLADGADDYDGEVAALELAALFAVNYVKDYPRVHHIHFFSDHMSAVEAVFSLKGSRIFYECICAALDGDKGLEVDLAWCPGHKAIVGNQRADSLAKIASAETFWTPPGTR</sequence>
<gene>
    <name evidence="2" type="ORF">BD626DRAFT_475692</name>
</gene>
<organism evidence="2 3">
    <name type="scientific">Schizophyllum amplum</name>
    <dbReference type="NCBI Taxonomy" id="97359"/>
    <lineage>
        <taxon>Eukaryota</taxon>
        <taxon>Fungi</taxon>
        <taxon>Dikarya</taxon>
        <taxon>Basidiomycota</taxon>
        <taxon>Agaricomycotina</taxon>
        <taxon>Agaricomycetes</taxon>
        <taxon>Agaricomycetidae</taxon>
        <taxon>Agaricales</taxon>
        <taxon>Schizophyllaceae</taxon>
        <taxon>Schizophyllum</taxon>
    </lineage>
</organism>
<name>A0A550CYM2_9AGAR</name>
<keyword evidence="3" id="KW-1185">Reference proteome</keyword>
<dbReference type="InterPro" id="IPR002156">
    <property type="entry name" value="RNaseH_domain"/>
</dbReference>
<comment type="caution">
    <text evidence="2">The sequence shown here is derived from an EMBL/GenBank/DDBJ whole genome shotgun (WGS) entry which is preliminary data.</text>
</comment>
<dbReference type="InterPro" id="IPR036397">
    <property type="entry name" value="RNaseH_sf"/>
</dbReference>
<dbReference type="PROSITE" id="PS50879">
    <property type="entry name" value="RNASE_H_1"/>
    <property type="match status" value="1"/>
</dbReference>
<reference evidence="2 3" key="1">
    <citation type="journal article" date="2019" name="New Phytol.">
        <title>Comparative genomics reveals unique wood-decay strategies and fruiting body development in the Schizophyllaceae.</title>
        <authorList>
            <person name="Almasi E."/>
            <person name="Sahu N."/>
            <person name="Krizsan K."/>
            <person name="Balint B."/>
            <person name="Kovacs G.M."/>
            <person name="Kiss B."/>
            <person name="Cseklye J."/>
            <person name="Drula E."/>
            <person name="Henrissat B."/>
            <person name="Nagy I."/>
            <person name="Chovatia M."/>
            <person name="Adam C."/>
            <person name="LaButti K."/>
            <person name="Lipzen A."/>
            <person name="Riley R."/>
            <person name="Grigoriev I.V."/>
            <person name="Nagy L.G."/>
        </authorList>
    </citation>
    <scope>NUCLEOTIDE SEQUENCE [LARGE SCALE GENOMIC DNA]</scope>
    <source>
        <strain evidence="2 3">NL-1724</strain>
    </source>
</reference>
<dbReference type="AlphaFoldDB" id="A0A550CYM2"/>
<dbReference type="Pfam" id="PF00075">
    <property type="entry name" value="RNase_H"/>
    <property type="match status" value="1"/>
</dbReference>
<protein>
    <submittedName>
        <fullName evidence="2">Ribonuclease H-like domain-containing protein</fullName>
    </submittedName>
</protein>
<evidence type="ECO:0000313" key="2">
    <source>
        <dbReference type="EMBL" id="TRM69895.1"/>
    </source>
</evidence>
<accession>A0A550CYM2</accession>
<dbReference type="EMBL" id="VDMD01000001">
    <property type="protein sequence ID" value="TRM69895.1"/>
    <property type="molecule type" value="Genomic_DNA"/>
</dbReference>